<feature type="compositionally biased region" description="Basic and acidic residues" evidence="1">
    <location>
        <begin position="13"/>
        <end position="26"/>
    </location>
</feature>
<dbReference type="Gene3D" id="1.10.520.40">
    <property type="entry name" value="CRISPR-associated protein Cse2"/>
    <property type="match status" value="1"/>
</dbReference>
<evidence type="ECO:0000313" key="2">
    <source>
        <dbReference type="EMBL" id="MBB6171326.1"/>
    </source>
</evidence>
<evidence type="ECO:0000313" key="3">
    <source>
        <dbReference type="Proteomes" id="UP000546642"/>
    </source>
</evidence>
<feature type="compositionally biased region" description="Acidic residues" evidence="1">
    <location>
        <begin position="238"/>
        <end position="249"/>
    </location>
</feature>
<dbReference type="InterPro" id="IPR038287">
    <property type="entry name" value="Cse2_sf"/>
</dbReference>
<organism evidence="2 3">
    <name type="scientific">Nocardiopsis mwathae</name>
    <dbReference type="NCBI Taxonomy" id="1472723"/>
    <lineage>
        <taxon>Bacteria</taxon>
        <taxon>Bacillati</taxon>
        <taxon>Actinomycetota</taxon>
        <taxon>Actinomycetes</taxon>
        <taxon>Streptosporangiales</taxon>
        <taxon>Nocardiopsidaceae</taxon>
        <taxon>Nocardiopsis</taxon>
    </lineage>
</organism>
<proteinExistence type="predicted"/>
<dbReference type="AlphaFoldDB" id="A0A7W9YHI2"/>
<comment type="caution">
    <text evidence="2">The sequence shown here is derived from an EMBL/GenBank/DDBJ whole genome shotgun (WGS) entry which is preliminary data.</text>
</comment>
<sequence length="249" mass="27611">MTTTRVGDEAQVETERPNVPDRDGPKTLRAAVSERAAELARGYRDDDAGAIADLARLRKGAGKLPQDTPELWGSTCDPADYAQEPWSVGDDEERAERAVHVALTLFALHQQSRREKAMHWEGVWISGKRRERDLGWAVRELMPHGKVDETLRHRLVHAGKATSIDSLAERLRAIVQLLRRDAIPLDYGLLAQQLLTAQRPGGMSEVRRSWGRGFQYHRPAQDSGDAPDGPVGAHGNENENENDPAPDPA</sequence>
<accession>A0A7W9YHI2</accession>
<dbReference type="CDD" id="cd09731">
    <property type="entry name" value="Cse2_I-E"/>
    <property type="match status" value="1"/>
</dbReference>
<reference evidence="2 3" key="1">
    <citation type="submission" date="2020-08" db="EMBL/GenBank/DDBJ databases">
        <title>Sequencing the genomes of 1000 actinobacteria strains.</title>
        <authorList>
            <person name="Klenk H.-P."/>
        </authorList>
    </citation>
    <scope>NUCLEOTIDE SEQUENCE [LARGE SCALE GENOMIC DNA]</scope>
    <source>
        <strain evidence="2 3">DSM 46659</strain>
    </source>
</reference>
<dbReference type="NCBIfam" id="TIGR02548">
    <property type="entry name" value="casB_cse2"/>
    <property type="match status" value="1"/>
</dbReference>
<dbReference type="InterPro" id="IPR013382">
    <property type="entry name" value="CRISPR-assoc_prot_Cse2"/>
</dbReference>
<dbReference type="EMBL" id="JACHDS010000001">
    <property type="protein sequence ID" value="MBB6171326.1"/>
    <property type="molecule type" value="Genomic_DNA"/>
</dbReference>
<keyword evidence="3" id="KW-1185">Reference proteome</keyword>
<dbReference type="Pfam" id="PF09485">
    <property type="entry name" value="CRISPR_Cse2"/>
    <property type="match status" value="1"/>
</dbReference>
<feature type="region of interest" description="Disordered" evidence="1">
    <location>
        <begin position="1"/>
        <end position="26"/>
    </location>
</feature>
<evidence type="ECO:0000256" key="1">
    <source>
        <dbReference type="SAM" id="MobiDB-lite"/>
    </source>
</evidence>
<protein>
    <submittedName>
        <fullName evidence="2">CRISPR system Cascade subunit CasB</fullName>
    </submittedName>
</protein>
<feature type="region of interest" description="Disordered" evidence="1">
    <location>
        <begin position="214"/>
        <end position="249"/>
    </location>
</feature>
<dbReference type="Proteomes" id="UP000546642">
    <property type="component" value="Unassembled WGS sequence"/>
</dbReference>
<gene>
    <name evidence="2" type="ORF">HNR23_001386</name>
</gene>
<name>A0A7W9YHI2_9ACTN</name>
<dbReference type="RefSeq" id="WP_184074615.1">
    <property type="nucleotide sequence ID" value="NZ_JACHDS010000001.1"/>
</dbReference>